<accession>A0A918NJR0</accession>
<evidence type="ECO:0000256" key="1">
    <source>
        <dbReference type="ARBA" id="ARBA00022553"/>
    </source>
</evidence>
<feature type="modified residue" description="4-aspartylphosphate" evidence="6">
    <location>
        <position position="53"/>
    </location>
</feature>
<sequence length="378" mass="42050">MYVLILEDDPMMRELLCTIVQSQNPSAVLLEAETLEEAQSQWEEHKPGLLLCDWTLPQGEDGLDLVRHIRKTDRETPILMVTGRGDRQSVISSARQGVDDFIVKPFDPTEVGRRLQPYLIPDGMNLATPEASLPALGDWLAPVDDRVRNVTLMTGARDALGTLTQDEEPTARELNKRWRDSPTITSRLIQIANSSLFKRYGKAVNNLLDAINAMGVTMALNQVVALSMNDHDSLRHPHLKLWADHYAEESQAIADTAADLANRLKIPVSLAYTAGLLHRLGEITLLQLIQHYLDQGGHAVDHDIDSALTHHAQAYGNAIKTHWQLPLDLRERVGATHWLATDAVRRELILMSVAASRAKGDTSSATYLRRLRALGLEG</sequence>
<dbReference type="PROSITE" id="PS51833">
    <property type="entry name" value="HDOD"/>
    <property type="match status" value="1"/>
</dbReference>
<dbReference type="InterPro" id="IPR039420">
    <property type="entry name" value="WalR-like"/>
</dbReference>
<feature type="domain" description="Response regulatory" evidence="7">
    <location>
        <begin position="2"/>
        <end position="119"/>
    </location>
</feature>
<dbReference type="PANTHER" id="PTHR48111">
    <property type="entry name" value="REGULATOR OF RPOS"/>
    <property type="match status" value="1"/>
</dbReference>
<dbReference type="SMART" id="SM00448">
    <property type="entry name" value="REC"/>
    <property type="match status" value="1"/>
</dbReference>
<evidence type="ECO:0000313" key="10">
    <source>
        <dbReference type="Proteomes" id="UP000626148"/>
    </source>
</evidence>
<evidence type="ECO:0000313" key="9">
    <source>
        <dbReference type="EMBL" id="GGX75873.1"/>
    </source>
</evidence>
<dbReference type="SUPFAM" id="SSF109604">
    <property type="entry name" value="HD-domain/PDEase-like"/>
    <property type="match status" value="1"/>
</dbReference>
<dbReference type="InterPro" id="IPR001789">
    <property type="entry name" value="Sig_transdc_resp-reg_receiver"/>
</dbReference>
<keyword evidence="4" id="KW-0238">DNA-binding</keyword>
<feature type="domain" description="HDOD" evidence="8">
    <location>
        <begin position="150"/>
        <end position="339"/>
    </location>
</feature>
<dbReference type="GO" id="GO:0006355">
    <property type="term" value="P:regulation of DNA-templated transcription"/>
    <property type="evidence" value="ECO:0007669"/>
    <property type="project" value="TreeGrafter"/>
</dbReference>
<keyword evidence="3" id="KW-0805">Transcription regulation</keyword>
<dbReference type="PANTHER" id="PTHR48111:SF1">
    <property type="entry name" value="TWO-COMPONENT RESPONSE REGULATOR ORR33"/>
    <property type="match status" value="1"/>
</dbReference>
<evidence type="ECO:0000256" key="4">
    <source>
        <dbReference type="ARBA" id="ARBA00023125"/>
    </source>
</evidence>
<dbReference type="Gene3D" id="1.10.3210.10">
    <property type="entry name" value="Hypothetical protein af1432"/>
    <property type="match status" value="1"/>
</dbReference>
<keyword evidence="1 6" id="KW-0597">Phosphoprotein</keyword>
<gene>
    <name evidence="9" type="ORF">GCM10007392_48600</name>
</gene>
<dbReference type="CDD" id="cd00156">
    <property type="entry name" value="REC"/>
    <property type="match status" value="1"/>
</dbReference>
<dbReference type="AlphaFoldDB" id="A0A918NJR0"/>
<dbReference type="RefSeq" id="WP_189613757.1">
    <property type="nucleotide sequence ID" value="NZ_BMXR01000023.1"/>
</dbReference>
<protein>
    <submittedName>
        <fullName evidence="9">Response regulator</fullName>
    </submittedName>
</protein>
<evidence type="ECO:0000259" key="7">
    <source>
        <dbReference type="PROSITE" id="PS50110"/>
    </source>
</evidence>
<proteinExistence type="predicted"/>
<dbReference type="InterPro" id="IPR013976">
    <property type="entry name" value="HDOD"/>
</dbReference>
<keyword evidence="2" id="KW-0902">Two-component regulatory system</keyword>
<dbReference type="SUPFAM" id="SSF52172">
    <property type="entry name" value="CheY-like"/>
    <property type="match status" value="1"/>
</dbReference>
<dbReference type="Gene3D" id="3.40.50.2300">
    <property type="match status" value="1"/>
</dbReference>
<organism evidence="9 10">
    <name type="scientific">Saccharospirillum salsuginis</name>
    <dbReference type="NCBI Taxonomy" id="418750"/>
    <lineage>
        <taxon>Bacteria</taxon>
        <taxon>Pseudomonadati</taxon>
        <taxon>Pseudomonadota</taxon>
        <taxon>Gammaproteobacteria</taxon>
        <taxon>Oceanospirillales</taxon>
        <taxon>Saccharospirillaceae</taxon>
        <taxon>Saccharospirillum</taxon>
    </lineage>
</organism>
<dbReference type="Pfam" id="PF00072">
    <property type="entry name" value="Response_reg"/>
    <property type="match status" value="1"/>
</dbReference>
<dbReference type="GO" id="GO:0005829">
    <property type="term" value="C:cytosol"/>
    <property type="evidence" value="ECO:0007669"/>
    <property type="project" value="TreeGrafter"/>
</dbReference>
<evidence type="ECO:0000256" key="3">
    <source>
        <dbReference type="ARBA" id="ARBA00023015"/>
    </source>
</evidence>
<reference evidence="9" key="2">
    <citation type="submission" date="2020-09" db="EMBL/GenBank/DDBJ databases">
        <authorList>
            <person name="Sun Q."/>
            <person name="Kim S."/>
        </authorList>
    </citation>
    <scope>NUCLEOTIDE SEQUENCE</scope>
    <source>
        <strain evidence="9">KCTC 22169</strain>
    </source>
</reference>
<dbReference type="PROSITE" id="PS50110">
    <property type="entry name" value="RESPONSE_REGULATORY"/>
    <property type="match status" value="1"/>
</dbReference>
<dbReference type="GO" id="GO:0000976">
    <property type="term" value="F:transcription cis-regulatory region binding"/>
    <property type="evidence" value="ECO:0007669"/>
    <property type="project" value="TreeGrafter"/>
</dbReference>
<dbReference type="Pfam" id="PF08668">
    <property type="entry name" value="HDOD"/>
    <property type="match status" value="1"/>
</dbReference>
<evidence type="ECO:0000256" key="5">
    <source>
        <dbReference type="ARBA" id="ARBA00023163"/>
    </source>
</evidence>
<keyword evidence="5" id="KW-0804">Transcription</keyword>
<keyword evidence="10" id="KW-1185">Reference proteome</keyword>
<dbReference type="GO" id="GO:0032993">
    <property type="term" value="C:protein-DNA complex"/>
    <property type="evidence" value="ECO:0007669"/>
    <property type="project" value="TreeGrafter"/>
</dbReference>
<dbReference type="InterPro" id="IPR011006">
    <property type="entry name" value="CheY-like_superfamily"/>
</dbReference>
<evidence type="ECO:0000259" key="8">
    <source>
        <dbReference type="PROSITE" id="PS51833"/>
    </source>
</evidence>
<evidence type="ECO:0000256" key="6">
    <source>
        <dbReference type="PROSITE-ProRule" id="PRU00169"/>
    </source>
</evidence>
<dbReference type="Proteomes" id="UP000626148">
    <property type="component" value="Unassembled WGS sequence"/>
</dbReference>
<reference evidence="9" key="1">
    <citation type="journal article" date="2014" name="Int. J. Syst. Evol. Microbiol.">
        <title>Complete genome sequence of Corynebacterium casei LMG S-19264T (=DSM 44701T), isolated from a smear-ripened cheese.</title>
        <authorList>
            <consortium name="US DOE Joint Genome Institute (JGI-PGF)"/>
            <person name="Walter F."/>
            <person name="Albersmeier A."/>
            <person name="Kalinowski J."/>
            <person name="Ruckert C."/>
        </authorList>
    </citation>
    <scope>NUCLEOTIDE SEQUENCE</scope>
    <source>
        <strain evidence="9">KCTC 22169</strain>
    </source>
</reference>
<evidence type="ECO:0000256" key="2">
    <source>
        <dbReference type="ARBA" id="ARBA00023012"/>
    </source>
</evidence>
<dbReference type="GO" id="GO:0000156">
    <property type="term" value="F:phosphorelay response regulator activity"/>
    <property type="evidence" value="ECO:0007669"/>
    <property type="project" value="TreeGrafter"/>
</dbReference>
<comment type="caution">
    <text evidence="9">The sequence shown here is derived from an EMBL/GenBank/DDBJ whole genome shotgun (WGS) entry which is preliminary data.</text>
</comment>
<name>A0A918NJR0_9GAMM</name>
<dbReference type="EMBL" id="BMXR01000023">
    <property type="protein sequence ID" value="GGX75873.1"/>
    <property type="molecule type" value="Genomic_DNA"/>
</dbReference>